<dbReference type="PANTHER" id="PTHR16056">
    <property type="entry name" value="REGULATOR OF MICROTUBULE DYNAMICS PROTEIN"/>
    <property type="match status" value="1"/>
</dbReference>
<proteinExistence type="predicted"/>
<dbReference type="InterPro" id="IPR011990">
    <property type="entry name" value="TPR-like_helical_dom_sf"/>
</dbReference>
<name>A0A1I7UXD6_9PELO</name>
<dbReference type="GO" id="GO:0005739">
    <property type="term" value="C:mitochondrion"/>
    <property type="evidence" value="ECO:0007669"/>
    <property type="project" value="TreeGrafter"/>
</dbReference>
<dbReference type="SUPFAM" id="SSF48452">
    <property type="entry name" value="TPR-like"/>
    <property type="match status" value="1"/>
</dbReference>
<evidence type="ECO:0000313" key="2">
    <source>
        <dbReference type="WBParaSite" id="Csp11.Scaffold630.g20290.t1"/>
    </source>
</evidence>
<dbReference type="eggNOG" id="ENOG502SRCH">
    <property type="taxonomic scope" value="Eukaryota"/>
</dbReference>
<reference evidence="2" key="1">
    <citation type="submission" date="2016-11" db="UniProtKB">
        <authorList>
            <consortium name="WormBaseParasite"/>
        </authorList>
    </citation>
    <scope>IDENTIFICATION</scope>
</reference>
<dbReference type="Pfam" id="PF21033">
    <property type="entry name" value="RMD1-3"/>
    <property type="match status" value="1"/>
</dbReference>
<dbReference type="Gene3D" id="1.25.40.10">
    <property type="entry name" value="Tetratricopeptide repeat domain"/>
    <property type="match status" value="1"/>
</dbReference>
<accession>A0A1I7UXD6</accession>
<dbReference type="WBParaSite" id="Csp11.Scaffold630.g20290.t1">
    <property type="protein sequence ID" value="Csp11.Scaffold630.g20290.t1"/>
    <property type="gene ID" value="Csp11.Scaffold630.g20290"/>
</dbReference>
<protein>
    <submittedName>
        <fullName evidence="2">TPR_REGION domain-containing protein</fullName>
    </submittedName>
</protein>
<dbReference type="GO" id="GO:0005876">
    <property type="term" value="C:spindle microtubule"/>
    <property type="evidence" value="ECO:0007669"/>
    <property type="project" value="TreeGrafter"/>
</dbReference>
<evidence type="ECO:0000313" key="1">
    <source>
        <dbReference type="Proteomes" id="UP000095282"/>
    </source>
</evidence>
<keyword evidence="1" id="KW-1185">Reference proteome</keyword>
<dbReference type="Proteomes" id="UP000095282">
    <property type="component" value="Unplaced"/>
</dbReference>
<dbReference type="InterPro" id="IPR049039">
    <property type="entry name" value="RMD1-3_a_helical_rpt"/>
</dbReference>
<dbReference type="PANTHER" id="PTHR16056:SF36">
    <property type="entry name" value="TETRATRICOPEPTIDE REPEAT PROTEIN"/>
    <property type="match status" value="1"/>
</dbReference>
<sequence length="247" mass="28233">MSRNSDVENDFFAEIDETVGNYTASAVRQALQKVETMKLDELPPEHRCGLLRRHAEYLYMMSNYQQMKEARVEMLEEAYKKARQGHVMDPKDYECAKILCSTCGRLAEESSLKKKLDLGFKFKTYLDEAMAINDRDFELCHMRGRFCFTVASLSFVERCAARVLGQIPDVSFKDALDDLLRADHLEEGVAENQLFIGKTYLAMGDLVNAKKWLVKTASNKSDVAVEQEHVDEAAALLEEKKLKQIKI</sequence>
<dbReference type="GO" id="GO:0008017">
    <property type="term" value="F:microtubule binding"/>
    <property type="evidence" value="ECO:0007669"/>
    <property type="project" value="TreeGrafter"/>
</dbReference>
<dbReference type="STRING" id="1561998.A0A1I7UXD6"/>
<dbReference type="AlphaFoldDB" id="A0A1I7UXD6"/>
<organism evidence="1 2">
    <name type="scientific">Caenorhabditis tropicalis</name>
    <dbReference type="NCBI Taxonomy" id="1561998"/>
    <lineage>
        <taxon>Eukaryota</taxon>
        <taxon>Metazoa</taxon>
        <taxon>Ecdysozoa</taxon>
        <taxon>Nematoda</taxon>
        <taxon>Chromadorea</taxon>
        <taxon>Rhabditida</taxon>
        <taxon>Rhabditina</taxon>
        <taxon>Rhabditomorpha</taxon>
        <taxon>Rhabditoidea</taxon>
        <taxon>Rhabditidae</taxon>
        <taxon>Peloderinae</taxon>
        <taxon>Caenorhabditis</taxon>
    </lineage>
</organism>
<dbReference type="GO" id="GO:0097431">
    <property type="term" value="C:mitotic spindle pole"/>
    <property type="evidence" value="ECO:0007669"/>
    <property type="project" value="TreeGrafter"/>
</dbReference>